<protein>
    <submittedName>
        <fullName evidence="2">Uncharacterized protein</fullName>
    </submittedName>
</protein>
<proteinExistence type="predicted"/>
<keyword evidence="3" id="KW-1185">Reference proteome</keyword>
<dbReference type="OrthoDB" id="1842891at2759"/>
<dbReference type="EMBL" id="JABCRI010000002">
    <property type="protein sequence ID" value="KAF8411923.1"/>
    <property type="molecule type" value="Genomic_DNA"/>
</dbReference>
<comment type="caution">
    <text evidence="2">The sequence shown here is derived from an EMBL/GenBank/DDBJ whole genome shotgun (WGS) entry which is preliminary data.</text>
</comment>
<dbReference type="GO" id="GO:0009941">
    <property type="term" value="C:chloroplast envelope"/>
    <property type="evidence" value="ECO:0007669"/>
    <property type="project" value="TreeGrafter"/>
</dbReference>
<accession>A0A834ZVB6</accession>
<feature type="region of interest" description="Disordered" evidence="1">
    <location>
        <begin position="155"/>
        <end position="174"/>
    </location>
</feature>
<feature type="compositionally biased region" description="Polar residues" evidence="1">
    <location>
        <begin position="27"/>
        <end position="36"/>
    </location>
</feature>
<dbReference type="PANTHER" id="PTHR37191:SF1">
    <property type="entry name" value="OS08G0112600 PROTEIN"/>
    <property type="match status" value="1"/>
</dbReference>
<dbReference type="PANTHER" id="PTHR37191">
    <property type="entry name" value="ZINC FINGER/BTB DOMAIN PROTEIN"/>
    <property type="match status" value="1"/>
</dbReference>
<evidence type="ECO:0000313" key="2">
    <source>
        <dbReference type="EMBL" id="KAF8411923.1"/>
    </source>
</evidence>
<dbReference type="Proteomes" id="UP000655225">
    <property type="component" value="Unassembled WGS sequence"/>
</dbReference>
<sequence length="628" mass="67245">MKKELLSSAPWRAEENPEKFEDAKLKATNQPGTTPTMHVPRKKGVSSKPTKDDESLSEIDPELRYSFQRNLQVSLLHLLFVTQALSLPEGASVDGEGAAVGGSASLLIVSSVQIQPGVVQTAPPSEVTRGLEHAKQSRLSADRLGLSREQRPEFAFGGAGASRNPSVAEPTRQEDQTQVVVNFGAGKSGQVLPKRGIKQKKRKNLQRAVRKRRRIWIRRSAQAESQVLGVDARRDCNPSHSLFKWVGPAGGVETEVQVESRLGPVGEEAQVVEEDLREPESGPKALEEFIPKPAADPDDPFGLDQVIGRAGVKKRKAFSITESVPCMGLCRGAGGEVEQEGFGGAGVRALVEEGGRGFREKLEQQLIESPSVASKSGQLFVEDKEGQEVCRGGHGPEPSLAAVTNRGVESKEGEVCDVFASEPEKEGGEGAATVSKEVGEVSVSANGVIGSPEGSEGNVIPRGESSSSSGTIGGGESVSPLPSWAVSPNHFSPSSHLHQPRSRELMGVARALSSPYLVDCSRPIVEVLGVGLASQPEIEVQQCSVDSLRELGNGRGVLDSQLGPEEFLQRVFSIDTIVKPLPPALAYNASRNLSFFTRIFTQFFDPEGISNAQKSLGLGQEEKVRRVR</sequence>
<gene>
    <name evidence="2" type="ORF">HHK36_004481</name>
</gene>
<name>A0A834ZVB6_TETSI</name>
<feature type="region of interest" description="Disordered" evidence="1">
    <location>
        <begin position="1"/>
        <end position="57"/>
    </location>
</feature>
<evidence type="ECO:0000313" key="3">
    <source>
        <dbReference type="Proteomes" id="UP000655225"/>
    </source>
</evidence>
<dbReference type="AlphaFoldDB" id="A0A834ZVB6"/>
<feature type="region of interest" description="Disordered" evidence="1">
    <location>
        <begin position="444"/>
        <end position="485"/>
    </location>
</feature>
<feature type="compositionally biased region" description="Basic and acidic residues" evidence="1">
    <location>
        <begin position="12"/>
        <end position="25"/>
    </location>
</feature>
<reference evidence="2 3" key="1">
    <citation type="submission" date="2020-04" db="EMBL/GenBank/DDBJ databases">
        <title>Plant Genome Project.</title>
        <authorList>
            <person name="Zhang R.-G."/>
        </authorList>
    </citation>
    <scope>NUCLEOTIDE SEQUENCE [LARGE SCALE GENOMIC DNA]</scope>
    <source>
        <strain evidence="2">YNK0</strain>
        <tissue evidence="2">Leaf</tissue>
    </source>
</reference>
<evidence type="ECO:0000256" key="1">
    <source>
        <dbReference type="SAM" id="MobiDB-lite"/>
    </source>
</evidence>
<organism evidence="2 3">
    <name type="scientific">Tetracentron sinense</name>
    <name type="common">Spur-leaf</name>
    <dbReference type="NCBI Taxonomy" id="13715"/>
    <lineage>
        <taxon>Eukaryota</taxon>
        <taxon>Viridiplantae</taxon>
        <taxon>Streptophyta</taxon>
        <taxon>Embryophyta</taxon>
        <taxon>Tracheophyta</taxon>
        <taxon>Spermatophyta</taxon>
        <taxon>Magnoliopsida</taxon>
        <taxon>Trochodendrales</taxon>
        <taxon>Trochodendraceae</taxon>
        <taxon>Tetracentron</taxon>
    </lineage>
</organism>